<dbReference type="EMBL" id="JAUPFM010000005">
    <property type="protein sequence ID" value="KAK2852106.1"/>
    <property type="molecule type" value="Genomic_DNA"/>
</dbReference>
<feature type="region of interest" description="Disordered" evidence="1">
    <location>
        <begin position="17"/>
        <end position="42"/>
    </location>
</feature>
<proteinExistence type="predicted"/>
<comment type="caution">
    <text evidence="2">The sequence shown here is derived from an EMBL/GenBank/DDBJ whole genome shotgun (WGS) entry which is preliminary data.</text>
</comment>
<gene>
    <name evidence="2" type="ORF">Q5P01_008382</name>
</gene>
<dbReference type="AlphaFoldDB" id="A0AA88NE14"/>
<evidence type="ECO:0000256" key="1">
    <source>
        <dbReference type="SAM" id="MobiDB-lite"/>
    </source>
</evidence>
<evidence type="ECO:0000313" key="3">
    <source>
        <dbReference type="Proteomes" id="UP001187415"/>
    </source>
</evidence>
<sequence length="79" mass="9191">MFTRRIYWKRSLPCQSPLRQRSGRTSAASGRRHYGQTAGHFSFRKHPLARSLSYQHVQERETFSQKVVGSGQRRSGNKI</sequence>
<name>A0AA88NE14_CHASR</name>
<feature type="compositionally biased region" description="Low complexity" evidence="1">
    <location>
        <begin position="19"/>
        <end position="29"/>
    </location>
</feature>
<protein>
    <submittedName>
        <fullName evidence="2">Uncharacterized protein</fullName>
    </submittedName>
</protein>
<keyword evidence="3" id="KW-1185">Reference proteome</keyword>
<organism evidence="2 3">
    <name type="scientific">Channa striata</name>
    <name type="common">Snakehead murrel</name>
    <name type="synonym">Ophicephalus striatus</name>
    <dbReference type="NCBI Taxonomy" id="64152"/>
    <lineage>
        <taxon>Eukaryota</taxon>
        <taxon>Metazoa</taxon>
        <taxon>Chordata</taxon>
        <taxon>Craniata</taxon>
        <taxon>Vertebrata</taxon>
        <taxon>Euteleostomi</taxon>
        <taxon>Actinopterygii</taxon>
        <taxon>Neopterygii</taxon>
        <taxon>Teleostei</taxon>
        <taxon>Neoteleostei</taxon>
        <taxon>Acanthomorphata</taxon>
        <taxon>Anabantaria</taxon>
        <taxon>Anabantiformes</taxon>
        <taxon>Channoidei</taxon>
        <taxon>Channidae</taxon>
        <taxon>Channa</taxon>
    </lineage>
</organism>
<accession>A0AA88NE14</accession>
<evidence type="ECO:0000313" key="2">
    <source>
        <dbReference type="EMBL" id="KAK2852106.1"/>
    </source>
</evidence>
<dbReference type="Proteomes" id="UP001187415">
    <property type="component" value="Unassembled WGS sequence"/>
</dbReference>
<reference evidence="2" key="1">
    <citation type="submission" date="2023-07" db="EMBL/GenBank/DDBJ databases">
        <title>Chromosome-level Genome Assembly of Striped Snakehead (Channa striata).</title>
        <authorList>
            <person name="Liu H."/>
        </authorList>
    </citation>
    <scope>NUCLEOTIDE SEQUENCE</scope>
    <source>
        <strain evidence="2">Gz</strain>
        <tissue evidence="2">Muscle</tissue>
    </source>
</reference>